<evidence type="ECO:0000313" key="4">
    <source>
        <dbReference type="Proteomes" id="UP000583454"/>
    </source>
</evidence>
<feature type="region of interest" description="Disordered" evidence="1">
    <location>
        <begin position="114"/>
        <end position="156"/>
    </location>
</feature>
<protein>
    <submittedName>
        <fullName evidence="3">Uncharacterized protein</fullName>
    </submittedName>
</protein>
<accession>A0A840ZN90</accession>
<feature type="signal peptide" evidence="2">
    <location>
        <begin position="1"/>
        <end position="19"/>
    </location>
</feature>
<keyword evidence="4" id="KW-1185">Reference proteome</keyword>
<feature type="chain" id="PRO_5032415354" evidence="2">
    <location>
        <begin position="20"/>
        <end position="156"/>
    </location>
</feature>
<sequence length="156" mass="16064">MLGRAVALALVLAAAPAAAQNANPAPYLPDDGPGSAFPRTGDRWLYAVRAPAGRGQERLTRVDAVPDGRPGSWSVTVTCSVVSTRTGRETQVIVGKGTMGRGRMPVIAGNWVFSDGSPRTGGGIDQAPGDGDRLDLTSQFTDPRCASGRGDLSSGD</sequence>
<name>A0A840ZN90_9HYPH</name>
<gene>
    <name evidence="3" type="ORF">HNR00_003087</name>
</gene>
<proteinExistence type="predicted"/>
<dbReference type="Proteomes" id="UP000583454">
    <property type="component" value="Unassembled WGS sequence"/>
</dbReference>
<keyword evidence="2" id="KW-0732">Signal</keyword>
<organism evidence="3 4">
    <name type="scientific">Methylorubrum rhodinum</name>
    <dbReference type="NCBI Taxonomy" id="29428"/>
    <lineage>
        <taxon>Bacteria</taxon>
        <taxon>Pseudomonadati</taxon>
        <taxon>Pseudomonadota</taxon>
        <taxon>Alphaproteobacteria</taxon>
        <taxon>Hyphomicrobiales</taxon>
        <taxon>Methylobacteriaceae</taxon>
        <taxon>Methylorubrum</taxon>
    </lineage>
</organism>
<dbReference type="EMBL" id="JACHOP010000013">
    <property type="protein sequence ID" value="MBB5758367.1"/>
    <property type="molecule type" value="Genomic_DNA"/>
</dbReference>
<dbReference type="RefSeq" id="WP_183570737.1">
    <property type="nucleotide sequence ID" value="NZ_JACHOP010000013.1"/>
</dbReference>
<evidence type="ECO:0000256" key="1">
    <source>
        <dbReference type="SAM" id="MobiDB-lite"/>
    </source>
</evidence>
<reference evidence="3 4" key="1">
    <citation type="submission" date="2020-08" db="EMBL/GenBank/DDBJ databases">
        <title>Genomic Encyclopedia of Type Strains, Phase IV (KMG-IV): sequencing the most valuable type-strain genomes for metagenomic binning, comparative biology and taxonomic classification.</title>
        <authorList>
            <person name="Goeker M."/>
        </authorList>
    </citation>
    <scope>NUCLEOTIDE SEQUENCE [LARGE SCALE GENOMIC DNA]</scope>
    <source>
        <strain evidence="3 4">DSM 2163</strain>
    </source>
</reference>
<evidence type="ECO:0000256" key="2">
    <source>
        <dbReference type="SAM" id="SignalP"/>
    </source>
</evidence>
<evidence type="ECO:0000313" key="3">
    <source>
        <dbReference type="EMBL" id="MBB5758367.1"/>
    </source>
</evidence>
<comment type="caution">
    <text evidence="3">The sequence shown here is derived from an EMBL/GenBank/DDBJ whole genome shotgun (WGS) entry which is preliminary data.</text>
</comment>
<dbReference type="AlphaFoldDB" id="A0A840ZN90"/>